<dbReference type="InterPro" id="IPR004036">
    <property type="entry name" value="Endonuclease-III-like_CS2"/>
</dbReference>
<keyword evidence="5 12" id="KW-0378">Hydrolase</keyword>
<dbReference type="InterPro" id="IPR003651">
    <property type="entry name" value="Endonuclease3_FeS-loop_motif"/>
</dbReference>
<dbReference type="PANTHER" id="PTHR10359">
    <property type="entry name" value="A/G-SPECIFIC ADENINE GLYCOSYLASE/ENDONUCLEASE III"/>
    <property type="match status" value="1"/>
</dbReference>
<gene>
    <name evidence="12" type="primary">nth</name>
    <name evidence="14" type="ORF">CYFUS_005032</name>
</gene>
<evidence type="ECO:0000259" key="13">
    <source>
        <dbReference type="SMART" id="SM00478"/>
    </source>
</evidence>
<comment type="catalytic activity">
    <reaction evidence="12">
        <text>2'-deoxyribonucleotide-(2'-deoxyribose 5'-phosphate)-2'-deoxyribonucleotide-DNA = a 3'-end 2'-deoxyribonucleotide-(2,3-dehydro-2,3-deoxyribose 5'-phosphate)-DNA + a 5'-end 5'-phospho-2'-deoxyribonucleoside-DNA + H(+)</text>
        <dbReference type="Rhea" id="RHEA:66592"/>
        <dbReference type="Rhea" id="RHEA-COMP:13180"/>
        <dbReference type="Rhea" id="RHEA-COMP:16897"/>
        <dbReference type="Rhea" id="RHEA-COMP:17067"/>
        <dbReference type="ChEBI" id="CHEBI:15378"/>
        <dbReference type="ChEBI" id="CHEBI:136412"/>
        <dbReference type="ChEBI" id="CHEBI:157695"/>
        <dbReference type="ChEBI" id="CHEBI:167181"/>
        <dbReference type="EC" id="4.2.99.18"/>
    </reaction>
</comment>
<evidence type="ECO:0000256" key="3">
    <source>
        <dbReference type="ARBA" id="ARBA00022723"/>
    </source>
</evidence>
<evidence type="ECO:0000256" key="1">
    <source>
        <dbReference type="ARBA" id="ARBA00008343"/>
    </source>
</evidence>
<dbReference type="GO" id="GO:0006285">
    <property type="term" value="P:base-excision repair, AP site formation"/>
    <property type="evidence" value="ECO:0007669"/>
    <property type="project" value="TreeGrafter"/>
</dbReference>
<dbReference type="PROSITE" id="PS01155">
    <property type="entry name" value="ENDONUCLEASE_III_2"/>
    <property type="match status" value="1"/>
</dbReference>
<dbReference type="InterPro" id="IPR004035">
    <property type="entry name" value="Endouclease-III_FeS-bd_BS"/>
</dbReference>
<keyword evidence="14" id="KW-0540">Nuclease</keyword>
<dbReference type="Proteomes" id="UP000217257">
    <property type="component" value="Chromosome"/>
</dbReference>
<dbReference type="Gene3D" id="1.10.340.30">
    <property type="entry name" value="Hypothetical protein, domain 2"/>
    <property type="match status" value="1"/>
</dbReference>
<feature type="binding site" evidence="12">
    <location>
        <position position="203"/>
    </location>
    <ligand>
        <name>[4Fe-4S] cluster</name>
        <dbReference type="ChEBI" id="CHEBI:49883"/>
    </ligand>
</feature>
<dbReference type="SMART" id="SM00478">
    <property type="entry name" value="ENDO3c"/>
    <property type="match status" value="1"/>
</dbReference>
<dbReference type="PANTHER" id="PTHR10359:SF18">
    <property type="entry name" value="ENDONUCLEASE III"/>
    <property type="match status" value="1"/>
</dbReference>
<comment type="similarity">
    <text evidence="1 12">Belongs to the Nth/MutY family.</text>
</comment>
<keyword evidence="4 12" id="KW-0227">DNA damage</keyword>
<dbReference type="GO" id="GO:0046872">
    <property type="term" value="F:metal ion binding"/>
    <property type="evidence" value="ECO:0007669"/>
    <property type="project" value="UniProtKB-KW"/>
</dbReference>
<evidence type="ECO:0000256" key="12">
    <source>
        <dbReference type="HAMAP-Rule" id="MF_00942"/>
    </source>
</evidence>
<evidence type="ECO:0000256" key="2">
    <source>
        <dbReference type="ARBA" id="ARBA00022485"/>
    </source>
</evidence>
<dbReference type="InterPro" id="IPR003265">
    <property type="entry name" value="HhH-GPD_domain"/>
</dbReference>
<dbReference type="PIRSF" id="PIRSF001435">
    <property type="entry name" value="Nth"/>
    <property type="match status" value="1"/>
</dbReference>
<dbReference type="GO" id="GO:0003677">
    <property type="term" value="F:DNA binding"/>
    <property type="evidence" value="ECO:0007669"/>
    <property type="project" value="UniProtKB-UniRule"/>
</dbReference>
<evidence type="ECO:0000313" key="15">
    <source>
        <dbReference type="Proteomes" id="UP000217257"/>
    </source>
</evidence>
<accession>A0A250J7S9</accession>
<keyword evidence="6 12" id="KW-0408">Iron</keyword>
<dbReference type="NCBIfam" id="TIGR01083">
    <property type="entry name" value="nth"/>
    <property type="match status" value="1"/>
</dbReference>
<dbReference type="Pfam" id="PF00730">
    <property type="entry name" value="HhH-GPD"/>
    <property type="match status" value="1"/>
</dbReference>
<evidence type="ECO:0000256" key="11">
    <source>
        <dbReference type="ARBA" id="ARBA00023295"/>
    </source>
</evidence>
<dbReference type="AlphaFoldDB" id="A0A250J7S9"/>
<dbReference type="GO" id="GO:0051539">
    <property type="term" value="F:4 iron, 4 sulfur cluster binding"/>
    <property type="evidence" value="ECO:0007669"/>
    <property type="project" value="UniProtKB-UniRule"/>
</dbReference>
<organism evidence="14 15">
    <name type="scientific">Cystobacter fuscus</name>
    <dbReference type="NCBI Taxonomy" id="43"/>
    <lineage>
        <taxon>Bacteria</taxon>
        <taxon>Pseudomonadati</taxon>
        <taxon>Myxococcota</taxon>
        <taxon>Myxococcia</taxon>
        <taxon>Myxococcales</taxon>
        <taxon>Cystobacterineae</taxon>
        <taxon>Archangiaceae</taxon>
        <taxon>Cystobacter</taxon>
    </lineage>
</organism>
<evidence type="ECO:0000256" key="9">
    <source>
        <dbReference type="ARBA" id="ARBA00023204"/>
    </source>
</evidence>
<proteinExistence type="inferred from homology"/>
<dbReference type="InterPro" id="IPR011257">
    <property type="entry name" value="DNA_glycosylase"/>
</dbReference>
<dbReference type="EC" id="4.2.99.18" evidence="12"/>
<evidence type="ECO:0000256" key="6">
    <source>
        <dbReference type="ARBA" id="ARBA00023004"/>
    </source>
</evidence>
<dbReference type="GO" id="GO:0019104">
    <property type="term" value="F:DNA N-glycosylase activity"/>
    <property type="evidence" value="ECO:0007669"/>
    <property type="project" value="UniProtKB-UniRule"/>
</dbReference>
<dbReference type="KEGG" id="cfus:CYFUS_005032"/>
<keyword evidence="10 12" id="KW-0456">Lyase</keyword>
<comment type="cofactor">
    <cofactor evidence="12">
        <name>[4Fe-4S] cluster</name>
        <dbReference type="ChEBI" id="CHEBI:49883"/>
    </cofactor>
    <text evidence="12">Binds 1 [4Fe-4S] cluster.</text>
</comment>
<evidence type="ECO:0000313" key="14">
    <source>
        <dbReference type="EMBL" id="ATB39587.1"/>
    </source>
</evidence>
<dbReference type="EMBL" id="CP022098">
    <property type="protein sequence ID" value="ATB39587.1"/>
    <property type="molecule type" value="Genomic_DNA"/>
</dbReference>
<keyword evidence="8 12" id="KW-0238">DNA-binding</keyword>
<dbReference type="InterPro" id="IPR023170">
    <property type="entry name" value="HhH_base_excis_C"/>
</dbReference>
<keyword evidence="2 12" id="KW-0004">4Fe-4S</keyword>
<keyword evidence="7 12" id="KW-0411">Iron-sulfur</keyword>
<keyword evidence="14" id="KW-0255">Endonuclease</keyword>
<dbReference type="InterPro" id="IPR005759">
    <property type="entry name" value="Nth"/>
</dbReference>
<sequence>MTPMTPMTPAKTVKTLLTRLHTAYPEARYELNWTTPYELLVATVLAAQCTDERVNRVTATLFQKYPGGPQALADAATAELEEDLRPTGFYKQKTKAVQALSRALLADFGGEVPRTVEQLTTLPGVARKTANVVLNTAFNLPSGIIVDTHVVRVSQRLGLTKKKKPEEIEQELMKLVPKEEWTFLGPATVLHGRYTCMARKPKCDACPMADFCPKLGVEEAPPG</sequence>
<feature type="binding site" evidence="12">
    <location>
        <position position="212"/>
    </location>
    <ligand>
        <name>[4Fe-4S] cluster</name>
        <dbReference type="ChEBI" id="CHEBI:49883"/>
    </ligand>
</feature>
<keyword evidence="11 12" id="KW-0326">Glycosidase</keyword>
<keyword evidence="3 12" id="KW-0479">Metal-binding</keyword>
<dbReference type="SUPFAM" id="SSF48150">
    <property type="entry name" value="DNA-glycosylase"/>
    <property type="match status" value="1"/>
</dbReference>
<dbReference type="Pfam" id="PF00633">
    <property type="entry name" value="HHH"/>
    <property type="match status" value="1"/>
</dbReference>
<dbReference type="SMART" id="SM00525">
    <property type="entry name" value="FES"/>
    <property type="match status" value="1"/>
</dbReference>
<evidence type="ECO:0000256" key="8">
    <source>
        <dbReference type="ARBA" id="ARBA00023125"/>
    </source>
</evidence>
<dbReference type="FunFam" id="1.10.1670.10:FF:000001">
    <property type="entry name" value="Endonuclease III"/>
    <property type="match status" value="1"/>
</dbReference>
<feature type="domain" description="HhH-GPD" evidence="13">
    <location>
        <begin position="45"/>
        <end position="194"/>
    </location>
</feature>
<evidence type="ECO:0000256" key="5">
    <source>
        <dbReference type="ARBA" id="ARBA00022801"/>
    </source>
</evidence>
<evidence type="ECO:0000256" key="7">
    <source>
        <dbReference type="ARBA" id="ARBA00023014"/>
    </source>
</evidence>
<feature type="binding site" evidence="12">
    <location>
        <position position="196"/>
    </location>
    <ligand>
        <name>[4Fe-4S] cluster</name>
        <dbReference type="ChEBI" id="CHEBI:49883"/>
    </ligand>
</feature>
<dbReference type="Pfam" id="PF10576">
    <property type="entry name" value="EndIII_4Fe-2S"/>
    <property type="match status" value="1"/>
</dbReference>
<dbReference type="FunFam" id="1.10.340.30:FF:000001">
    <property type="entry name" value="Endonuclease III"/>
    <property type="match status" value="1"/>
</dbReference>
<dbReference type="GO" id="GO:0140078">
    <property type="term" value="F:class I DNA-(apurinic or apyrimidinic site) endonuclease activity"/>
    <property type="evidence" value="ECO:0007669"/>
    <property type="project" value="UniProtKB-EC"/>
</dbReference>
<keyword evidence="9 12" id="KW-0234">DNA repair</keyword>
<dbReference type="Gene3D" id="1.10.1670.10">
    <property type="entry name" value="Helix-hairpin-Helix base-excision DNA repair enzymes (C-terminal)"/>
    <property type="match status" value="1"/>
</dbReference>
<evidence type="ECO:0000256" key="10">
    <source>
        <dbReference type="ARBA" id="ARBA00023239"/>
    </source>
</evidence>
<dbReference type="InterPro" id="IPR000445">
    <property type="entry name" value="HhH_motif"/>
</dbReference>
<dbReference type="HAMAP" id="MF_00942">
    <property type="entry name" value="Nth"/>
    <property type="match status" value="1"/>
</dbReference>
<evidence type="ECO:0000256" key="4">
    <source>
        <dbReference type="ARBA" id="ARBA00022763"/>
    </source>
</evidence>
<comment type="function">
    <text evidence="12">DNA repair enzyme that has both DNA N-glycosylase activity and AP-lyase activity. The DNA N-glycosylase activity releases various damaged pyrimidines from DNA by cleaving the N-glycosidic bond, leaving an AP (apurinic/apyrimidinic) site. The AP-lyase activity cleaves the phosphodiester bond 3' to the AP site by a beta-elimination, leaving a 3'-terminal unsaturated sugar and a product with a terminal 5'-phosphate.</text>
</comment>
<dbReference type="PROSITE" id="PS00764">
    <property type="entry name" value="ENDONUCLEASE_III_1"/>
    <property type="match status" value="1"/>
</dbReference>
<feature type="binding site" evidence="12">
    <location>
        <position position="206"/>
    </location>
    <ligand>
        <name>[4Fe-4S] cluster</name>
        <dbReference type="ChEBI" id="CHEBI:49883"/>
    </ligand>
</feature>
<reference evidence="14 15" key="1">
    <citation type="submission" date="2017-06" db="EMBL/GenBank/DDBJ databases">
        <title>Sequencing and comparative analysis of myxobacterial genomes.</title>
        <authorList>
            <person name="Rupp O."/>
            <person name="Goesmann A."/>
            <person name="Sogaard-Andersen L."/>
        </authorList>
    </citation>
    <scope>NUCLEOTIDE SEQUENCE [LARGE SCALE GENOMIC DNA]</scope>
    <source>
        <strain evidence="14 15">DSM 52655</strain>
    </source>
</reference>
<protein>
    <recommendedName>
        <fullName evidence="12">Endonuclease III</fullName>
        <ecNumber evidence="12">4.2.99.18</ecNumber>
    </recommendedName>
    <alternativeName>
        <fullName evidence="12">DNA-(apurinic or apyrimidinic site) lyase</fullName>
    </alternativeName>
</protein>
<name>A0A250J7S9_9BACT</name>
<dbReference type="CDD" id="cd00056">
    <property type="entry name" value="ENDO3c"/>
    <property type="match status" value="1"/>
</dbReference>